<dbReference type="InterPro" id="IPR000073">
    <property type="entry name" value="AB_hydrolase_1"/>
</dbReference>
<feature type="transmembrane region" description="Helical" evidence="8">
    <location>
        <begin position="151"/>
        <end position="172"/>
    </location>
</feature>
<feature type="transmembrane region" description="Helical" evidence="8">
    <location>
        <begin position="122"/>
        <end position="145"/>
    </location>
</feature>
<feature type="transmembrane region" description="Helical" evidence="8">
    <location>
        <begin position="316"/>
        <end position="335"/>
    </location>
</feature>
<dbReference type="Pfam" id="PF00561">
    <property type="entry name" value="Abhydrolase_1"/>
    <property type="match status" value="1"/>
</dbReference>
<evidence type="ECO:0000256" key="1">
    <source>
        <dbReference type="ARBA" id="ARBA00004651"/>
    </source>
</evidence>
<feature type="domain" description="Major facilitator superfamily (MFS) profile" evidence="9">
    <location>
        <begin position="1"/>
        <end position="425"/>
    </location>
</feature>
<keyword evidence="11" id="KW-1185">Reference proteome</keyword>
<feature type="transmembrane region" description="Helical" evidence="8">
    <location>
        <begin position="64"/>
        <end position="83"/>
    </location>
</feature>
<keyword evidence="2" id="KW-0813">Transport</keyword>
<reference evidence="10 11" key="1">
    <citation type="journal article" date="2019" name="Int. J. Syst. Evol. Microbiol.">
        <title>The Global Catalogue of Microorganisms (GCM) 10K type strain sequencing project: providing services to taxonomists for standard genome sequencing and annotation.</title>
        <authorList>
            <consortium name="The Broad Institute Genomics Platform"/>
            <consortium name="The Broad Institute Genome Sequencing Center for Infectious Disease"/>
            <person name="Wu L."/>
            <person name="Ma J."/>
        </authorList>
    </citation>
    <scope>NUCLEOTIDE SEQUENCE [LARGE SCALE GENOMIC DNA]</scope>
    <source>
        <strain evidence="10 11">JCM 14545</strain>
    </source>
</reference>
<feature type="region of interest" description="Disordered" evidence="7">
    <location>
        <begin position="414"/>
        <end position="504"/>
    </location>
</feature>
<dbReference type="SUPFAM" id="SSF53474">
    <property type="entry name" value="alpha/beta-Hydrolases"/>
    <property type="match status" value="1"/>
</dbReference>
<feature type="transmembrane region" description="Helical" evidence="8">
    <location>
        <begin position="89"/>
        <end position="110"/>
    </location>
</feature>
<organism evidence="10 11">
    <name type="scientific">Amycolatopsis minnesotensis</name>
    <dbReference type="NCBI Taxonomy" id="337894"/>
    <lineage>
        <taxon>Bacteria</taxon>
        <taxon>Bacillati</taxon>
        <taxon>Actinomycetota</taxon>
        <taxon>Actinomycetes</taxon>
        <taxon>Pseudonocardiales</taxon>
        <taxon>Pseudonocardiaceae</taxon>
        <taxon>Amycolatopsis</taxon>
    </lineage>
</organism>
<accession>A0ABN2REN4</accession>
<evidence type="ECO:0000256" key="4">
    <source>
        <dbReference type="ARBA" id="ARBA00022692"/>
    </source>
</evidence>
<dbReference type="InterPro" id="IPR011701">
    <property type="entry name" value="MFS"/>
</dbReference>
<feature type="compositionally biased region" description="Basic residues" evidence="7">
    <location>
        <begin position="453"/>
        <end position="481"/>
    </location>
</feature>
<evidence type="ECO:0000256" key="5">
    <source>
        <dbReference type="ARBA" id="ARBA00022989"/>
    </source>
</evidence>
<keyword evidence="3" id="KW-1003">Cell membrane</keyword>
<dbReference type="PANTHER" id="PTHR42718">
    <property type="entry name" value="MAJOR FACILITATOR SUPERFAMILY MULTIDRUG TRANSPORTER MFSC"/>
    <property type="match status" value="1"/>
</dbReference>
<dbReference type="InterPro" id="IPR029058">
    <property type="entry name" value="AB_hydrolase_fold"/>
</dbReference>
<feature type="transmembrane region" description="Helical" evidence="8">
    <location>
        <begin position="251"/>
        <end position="272"/>
    </location>
</feature>
<evidence type="ECO:0000313" key="11">
    <source>
        <dbReference type="Proteomes" id="UP001501116"/>
    </source>
</evidence>
<protein>
    <recommendedName>
        <fullName evidence="9">Major facilitator superfamily (MFS) profile domain-containing protein</fullName>
    </recommendedName>
</protein>
<comment type="subcellular location">
    <subcellularLocation>
        <location evidence="1">Cell membrane</location>
        <topology evidence="1">Multi-pass membrane protein</topology>
    </subcellularLocation>
</comment>
<dbReference type="InterPro" id="IPR036259">
    <property type="entry name" value="MFS_trans_sf"/>
</dbReference>
<dbReference type="Gene3D" id="1.20.1250.20">
    <property type="entry name" value="MFS general substrate transporter like domains"/>
    <property type="match status" value="1"/>
</dbReference>
<name>A0ABN2REN4_9PSEU</name>
<feature type="transmembrane region" description="Helical" evidence="8">
    <location>
        <begin position="34"/>
        <end position="52"/>
    </location>
</feature>
<dbReference type="CDD" id="cd17321">
    <property type="entry name" value="MFS_MMR_MDR_like"/>
    <property type="match status" value="1"/>
</dbReference>
<evidence type="ECO:0000313" key="10">
    <source>
        <dbReference type="EMBL" id="GAA1967987.1"/>
    </source>
</evidence>
<keyword evidence="4 8" id="KW-0812">Transmembrane</keyword>
<dbReference type="Gene3D" id="1.20.1720.10">
    <property type="entry name" value="Multidrug resistance protein D"/>
    <property type="match status" value="1"/>
</dbReference>
<evidence type="ECO:0000256" key="7">
    <source>
        <dbReference type="SAM" id="MobiDB-lite"/>
    </source>
</evidence>
<dbReference type="Proteomes" id="UP001501116">
    <property type="component" value="Unassembled WGS sequence"/>
</dbReference>
<sequence length="795" mass="82933">MLALPTLLLSLDMSVLHLAVPHLAADLRPTSTQLLWIIDIYGFMIAGFLVTMGTLGDRIGRRKLLMAGGAAFGLASIAAAFATSPEMLIGARAVLGIAGATLMPSTLALISNMFQDAKQRGTAIAVWMSCFMGGMVIGPVVGGVLLEHFRWGSVFLMSVPVMVLLLVTAPKLLPEYRDTAAGRLDLASVALSLGAILPIIFALKETAKDGVSLVNAVVLAAGLAIGVVFVRRQRGLADPMLDLRLFRVRAFSAAVSIILVGAVTMGGVFLLVSQYLQMVAGLTAVEAGLLLVPQAGAVVVGSLIAPRLARRFRPEFVLGFGMLVAAVGIVLFTQAAGTGGVAFVVVGMSIASFGMGPQGVLCTEMVVSSVPPRRAGAASAMSETSAEFGIAMGIAVFGSIGTAVYRDQVAVPAQVPAERSRAGSRRGRRTGDGQHGRRAAGGEHASPRAGGRAARHRTGFLLRRAAHRRRDRRRGGRGLRGGRHDRTAQAPSGGRREAGSGTGKPLITQFFRRLTMHSFRTPGGVTLGVEHFGDSAAPLVLLAGGTTMLSWPDALCEALARGGRHVVRYDLRDSGASTTADPEAPAYTLRDLAADAAALARGLDDRRAHLAGIGVGGMVAQVAALDHPDAFSALTLVGTRPVAPGPVDDDLPDHDAAAMGPLFARPMPDWSDRAAVARYAAAGAEILGEDPAAARALAERVFDRAPGTEPAVQLANQLGMVFSKLDCTPRWRERLPELAVPALVVHGRRDRFFPVGNAEALAREIPGARLLVLERAAAAIPDAAADEVAAAMLAL</sequence>
<keyword evidence="6 8" id="KW-0472">Membrane</keyword>
<dbReference type="Gene3D" id="3.40.50.1820">
    <property type="entry name" value="alpha/beta hydrolase"/>
    <property type="match status" value="1"/>
</dbReference>
<gene>
    <name evidence="10" type="ORF">GCM10009754_46040</name>
</gene>
<dbReference type="InterPro" id="IPR020846">
    <property type="entry name" value="MFS_dom"/>
</dbReference>
<dbReference type="Pfam" id="PF07690">
    <property type="entry name" value="MFS_1"/>
    <property type="match status" value="1"/>
</dbReference>
<feature type="transmembrane region" description="Helical" evidence="8">
    <location>
        <begin position="278"/>
        <end position="304"/>
    </location>
</feature>
<feature type="transmembrane region" description="Helical" evidence="8">
    <location>
        <begin position="210"/>
        <end position="230"/>
    </location>
</feature>
<dbReference type="SUPFAM" id="SSF103473">
    <property type="entry name" value="MFS general substrate transporter"/>
    <property type="match status" value="1"/>
</dbReference>
<feature type="transmembrane region" description="Helical" evidence="8">
    <location>
        <begin position="184"/>
        <end position="204"/>
    </location>
</feature>
<evidence type="ECO:0000256" key="8">
    <source>
        <dbReference type="SAM" id="Phobius"/>
    </source>
</evidence>
<dbReference type="PROSITE" id="PS50850">
    <property type="entry name" value="MFS"/>
    <property type="match status" value="1"/>
</dbReference>
<evidence type="ECO:0000256" key="6">
    <source>
        <dbReference type="ARBA" id="ARBA00023136"/>
    </source>
</evidence>
<comment type="caution">
    <text evidence="10">The sequence shown here is derived from an EMBL/GenBank/DDBJ whole genome shotgun (WGS) entry which is preliminary data.</text>
</comment>
<keyword evidence="5 8" id="KW-1133">Transmembrane helix</keyword>
<proteinExistence type="predicted"/>
<evidence type="ECO:0000256" key="2">
    <source>
        <dbReference type="ARBA" id="ARBA00022448"/>
    </source>
</evidence>
<evidence type="ECO:0000256" key="3">
    <source>
        <dbReference type="ARBA" id="ARBA00022475"/>
    </source>
</evidence>
<evidence type="ECO:0000259" key="9">
    <source>
        <dbReference type="PROSITE" id="PS50850"/>
    </source>
</evidence>
<dbReference type="EMBL" id="BAAANN010000018">
    <property type="protein sequence ID" value="GAA1967987.1"/>
    <property type="molecule type" value="Genomic_DNA"/>
</dbReference>
<dbReference type="PANTHER" id="PTHR42718:SF47">
    <property type="entry name" value="METHYL VIOLOGEN RESISTANCE PROTEIN SMVA"/>
    <property type="match status" value="1"/>
</dbReference>